<name>A0ABY3CFM9_9GAMM</name>
<comment type="caution">
    <text evidence="1">The sequence shown here is derived from an EMBL/GenBank/DDBJ whole genome shotgun (WGS) entry which is preliminary data.</text>
</comment>
<gene>
    <name evidence="1" type="ORF">EKO24_003770</name>
</gene>
<evidence type="ECO:0000313" key="1">
    <source>
        <dbReference type="EMBL" id="TRX01410.1"/>
    </source>
</evidence>
<sequence>MSITVRQGTQCVSCDWTNAAGMAVTIRAAGVQALPTGRRQGAEALLALAGIACTPACFGMRVTISAKCGNHKFKFREVIVDPIHTGVYGRKLRRRT</sequence>
<dbReference type="Proteomes" id="UP000733744">
    <property type="component" value="Unassembled WGS sequence"/>
</dbReference>
<organism evidence="1 2">
    <name type="scientific">Candidatus Methylobacter oryzae</name>
    <dbReference type="NCBI Taxonomy" id="2497749"/>
    <lineage>
        <taxon>Bacteria</taxon>
        <taxon>Pseudomonadati</taxon>
        <taxon>Pseudomonadota</taxon>
        <taxon>Gammaproteobacteria</taxon>
        <taxon>Methylococcales</taxon>
        <taxon>Methylococcaceae</taxon>
        <taxon>Methylobacter</taxon>
    </lineage>
</organism>
<proteinExistence type="predicted"/>
<evidence type="ECO:0000313" key="2">
    <source>
        <dbReference type="Proteomes" id="UP000733744"/>
    </source>
</evidence>
<protein>
    <submittedName>
        <fullName evidence="1">Uncharacterized protein</fullName>
    </submittedName>
</protein>
<reference evidence="1 2" key="1">
    <citation type="journal article" date="2019" name="Antonie Van Leeuwenhoek">
        <title>Description of 'Ca. Methylobacter oryzae' KRF1, a novel species from the environmentally important Methylobacter clade 2.</title>
        <authorList>
            <person name="Khatri K."/>
            <person name="Mohite J.A."/>
            <person name="Pandit P.S."/>
            <person name="Bahulikar R."/>
            <person name="Rahalkar M.C."/>
        </authorList>
    </citation>
    <scope>NUCLEOTIDE SEQUENCE [LARGE SCALE GENOMIC DNA]</scope>
    <source>
        <strain evidence="1 2">KRF1</strain>
    </source>
</reference>
<dbReference type="RefSeq" id="WP_127027562.1">
    <property type="nucleotide sequence ID" value="NZ_RYFG02000020.1"/>
</dbReference>
<dbReference type="EMBL" id="RYFG02000020">
    <property type="protein sequence ID" value="TRX01410.1"/>
    <property type="molecule type" value="Genomic_DNA"/>
</dbReference>
<keyword evidence="2" id="KW-1185">Reference proteome</keyword>
<accession>A0ABY3CFM9</accession>